<dbReference type="EMBL" id="JAIWYP010000016">
    <property type="protein sequence ID" value="KAH3697551.1"/>
    <property type="molecule type" value="Genomic_DNA"/>
</dbReference>
<dbReference type="Proteomes" id="UP000828390">
    <property type="component" value="Unassembled WGS sequence"/>
</dbReference>
<sequence>MERRMNQSLFEGKQSLKGVITSHLLLVHVVEGIILTGNKCGGHHCSRQSQ</sequence>
<reference evidence="1" key="2">
    <citation type="submission" date="2020-11" db="EMBL/GenBank/DDBJ databases">
        <authorList>
            <person name="McCartney M.A."/>
            <person name="Auch B."/>
            <person name="Kono T."/>
            <person name="Mallez S."/>
            <person name="Becker A."/>
            <person name="Gohl D.M."/>
            <person name="Silverstein K.A.T."/>
            <person name="Koren S."/>
            <person name="Bechman K.B."/>
            <person name="Herman A."/>
            <person name="Abrahante J.E."/>
            <person name="Garbe J."/>
        </authorList>
    </citation>
    <scope>NUCLEOTIDE SEQUENCE</scope>
    <source>
        <strain evidence="1">Duluth1</strain>
        <tissue evidence="1">Whole animal</tissue>
    </source>
</reference>
<protein>
    <submittedName>
        <fullName evidence="1">Uncharacterized protein</fullName>
    </submittedName>
</protein>
<evidence type="ECO:0000313" key="1">
    <source>
        <dbReference type="EMBL" id="KAH3697551.1"/>
    </source>
</evidence>
<accession>A0A9D4BCJ0</accession>
<evidence type="ECO:0000313" key="2">
    <source>
        <dbReference type="Proteomes" id="UP000828390"/>
    </source>
</evidence>
<comment type="caution">
    <text evidence="1">The sequence shown here is derived from an EMBL/GenBank/DDBJ whole genome shotgun (WGS) entry which is preliminary data.</text>
</comment>
<reference evidence="1" key="1">
    <citation type="journal article" date="2019" name="bioRxiv">
        <title>The Genome of the Zebra Mussel, Dreissena polymorpha: A Resource for Invasive Species Research.</title>
        <authorList>
            <person name="McCartney M.A."/>
            <person name="Auch B."/>
            <person name="Kono T."/>
            <person name="Mallez S."/>
            <person name="Zhang Y."/>
            <person name="Obille A."/>
            <person name="Becker A."/>
            <person name="Abrahante J.E."/>
            <person name="Garbe J."/>
            <person name="Badalamenti J.P."/>
            <person name="Herman A."/>
            <person name="Mangelson H."/>
            <person name="Liachko I."/>
            <person name="Sullivan S."/>
            <person name="Sone E.D."/>
            <person name="Koren S."/>
            <person name="Silverstein K.A.T."/>
            <person name="Beckman K.B."/>
            <person name="Gohl D.M."/>
        </authorList>
    </citation>
    <scope>NUCLEOTIDE SEQUENCE</scope>
    <source>
        <strain evidence="1">Duluth1</strain>
        <tissue evidence="1">Whole animal</tissue>
    </source>
</reference>
<keyword evidence="2" id="KW-1185">Reference proteome</keyword>
<gene>
    <name evidence="1" type="ORF">DPMN_085054</name>
</gene>
<name>A0A9D4BCJ0_DREPO</name>
<proteinExistence type="predicted"/>
<dbReference type="AlphaFoldDB" id="A0A9D4BCJ0"/>
<organism evidence="1 2">
    <name type="scientific">Dreissena polymorpha</name>
    <name type="common">Zebra mussel</name>
    <name type="synonym">Mytilus polymorpha</name>
    <dbReference type="NCBI Taxonomy" id="45954"/>
    <lineage>
        <taxon>Eukaryota</taxon>
        <taxon>Metazoa</taxon>
        <taxon>Spiralia</taxon>
        <taxon>Lophotrochozoa</taxon>
        <taxon>Mollusca</taxon>
        <taxon>Bivalvia</taxon>
        <taxon>Autobranchia</taxon>
        <taxon>Heteroconchia</taxon>
        <taxon>Euheterodonta</taxon>
        <taxon>Imparidentia</taxon>
        <taxon>Neoheterodontei</taxon>
        <taxon>Myida</taxon>
        <taxon>Dreissenoidea</taxon>
        <taxon>Dreissenidae</taxon>
        <taxon>Dreissena</taxon>
    </lineage>
</organism>